<evidence type="ECO:0000256" key="5">
    <source>
        <dbReference type="PIRNR" id="PIRNR038994"/>
    </source>
</evidence>
<feature type="region of interest" description="Disordered" evidence="9">
    <location>
        <begin position="1"/>
        <end position="20"/>
    </location>
</feature>
<feature type="binding site" evidence="7">
    <location>
        <position position="286"/>
    </location>
    <ligand>
        <name>substrate</name>
    </ligand>
</feature>
<evidence type="ECO:0000256" key="6">
    <source>
        <dbReference type="PIRSR" id="PIRSR038994-1"/>
    </source>
</evidence>
<dbReference type="InterPro" id="IPR003764">
    <property type="entry name" value="GlcNAc_6-P_deAcase"/>
</dbReference>
<proteinExistence type="inferred from homology"/>
<evidence type="ECO:0000313" key="12">
    <source>
        <dbReference type="Proteomes" id="UP000480122"/>
    </source>
</evidence>
<keyword evidence="3 5" id="KW-0378">Hydrolase</keyword>
<protein>
    <submittedName>
        <fullName evidence="11">N-acetylglucosamine-6-phosphate deacetylase</fullName>
        <ecNumber evidence="11">3.5.1.25</ecNumber>
    </submittedName>
</protein>
<evidence type="ECO:0000256" key="8">
    <source>
        <dbReference type="PIRSR" id="PIRSR038994-3"/>
    </source>
</evidence>
<dbReference type="PIRSF" id="PIRSF038994">
    <property type="entry name" value="NagA"/>
    <property type="match status" value="1"/>
</dbReference>
<organism evidence="11 12">
    <name type="scientific">Agromyces luteolus</name>
    <dbReference type="NCBI Taxonomy" id="88373"/>
    <lineage>
        <taxon>Bacteria</taxon>
        <taxon>Bacillati</taxon>
        <taxon>Actinomycetota</taxon>
        <taxon>Actinomycetes</taxon>
        <taxon>Micrococcales</taxon>
        <taxon>Microbacteriaceae</taxon>
        <taxon>Agromyces</taxon>
    </lineage>
</organism>
<sequence>MPRAHAADDARGRGARRARRCRRYRGPVTSAPTTVIHSARIVSGGDTVPDAWVRFEGDRIAGRGIGESWRDAPAVRAGEAGVTDAAGRWLTPGFVDIHCHGAGGAAFDDGADGIRTGLAVHRAHGTTRSVCSLVTAPVDALAERLRAIAAVAASDPLVLGAHLEGPFLDHEFRGAHDPSMLRAADDEALDRLLEAADGTLRQITIAPEHEGAEAAIARLVDADVAVAVGHTGADFDTALRAFDAGASILTHAFNGMRGIHHRAPGPVVAAMRADHVTLEVIGDGVHVHPDVVRLAFSGAPGRVALVTDAMAATGASDGAYVLGSLSVDVRDGVARLADTGAIAGSTLTQDEALRRAVLDSGIPLHEAVGALTVTPASAIGRAGDLGRLDVGFAADAVLLGDDLAVEGVWGAGTRIA</sequence>
<dbReference type="SUPFAM" id="SSF51556">
    <property type="entry name" value="Metallo-dependent hydrolases"/>
    <property type="match status" value="1"/>
</dbReference>
<dbReference type="GO" id="GO:0008448">
    <property type="term" value="F:N-acetylglucosamine-6-phosphate deacetylase activity"/>
    <property type="evidence" value="ECO:0007669"/>
    <property type="project" value="UniProtKB-EC"/>
</dbReference>
<dbReference type="Proteomes" id="UP000480122">
    <property type="component" value="Unassembled WGS sequence"/>
</dbReference>
<dbReference type="PANTHER" id="PTHR11113">
    <property type="entry name" value="N-ACETYLGLUCOSAMINE-6-PHOSPHATE DEACETYLASE"/>
    <property type="match status" value="1"/>
</dbReference>
<dbReference type="AlphaFoldDB" id="A0A7C9LEJ3"/>
<dbReference type="GO" id="GO:0006046">
    <property type="term" value="P:N-acetylglucosamine catabolic process"/>
    <property type="evidence" value="ECO:0007669"/>
    <property type="project" value="TreeGrafter"/>
</dbReference>
<dbReference type="InterPro" id="IPR006680">
    <property type="entry name" value="Amidohydro-rel"/>
</dbReference>
<feature type="domain" description="Amidohydrolase-related" evidence="10">
    <location>
        <begin position="90"/>
        <end position="409"/>
    </location>
</feature>
<evidence type="ECO:0000256" key="2">
    <source>
        <dbReference type="ARBA" id="ARBA00022723"/>
    </source>
</evidence>
<dbReference type="PANTHER" id="PTHR11113:SF14">
    <property type="entry name" value="N-ACETYLGLUCOSAMINE-6-PHOSPHATE DEACETYLASE"/>
    <property type="match status" value="1"/>
</dbReference>
<dbReference type="EC" id="3.5.1.25" evidence="11"/>
<dbReference type="Gene3D" id="3.20.20.140">
    <property type="entry name" value="Metal-dependent hydrolases"/>
    <property type="match status" value="1"/>
</dbReference>
<dbReference type="Pfam" id="PF01979">
    <property type="entry name" value="Amidohydro_1"/>
    <property type="match status" value="1"/>
</dbReference>
<feature type="active site" description="Proton donor/acceptor" evidence="6">
    <location>
        <position position="308"/>
    </location>
</feature>
<dbReference type="NCBIfam" id="TIGR00221">
    <property type="entry name" value="nagA"/>
    <property type="match status" value="1"/>
</dbReference>
<dbReference type="SUPFAM" id="SSF51338">
    <property type="entry name" value="Composite domain of metallo-dependent hydrolases"/>
    <property type="match status" value="1"/>
</dbReference>
<feature type="binding site" evidence="7">
    <location>
        <position position="262"/>
    </location>
    <ligand>
        <name>substrate</name>
    </ligand>
</feature>
<dbReference type="OrthoDB" id="9776488at2"/>
<comment type="similarity">
    <text evidence="1 5">Belongs to the metallo-dependent hydrolases superfamily. NagA family.</text>
</comment>
<evidence type="ECO:0000256" key="1">
    <source>
        <dbReference type="ARBA" id="ARBA00010716"/>
    </source>
</evidence>
<comment type="caution">
    <text evidence="11">The sequence shown here is derived from an EMBL/GenBank/DDBJ whole genome shotgun (WGS) entry which is preliminary data.</text>
</comment>
<feature type="binding site" evidence="7">
    <location>
        <begin position="254"/>
        <end position="255"/>
    </location>
    <ligand>
        <name>substrate</name>
    </ligand>
</feature>
<dbReference type="InterPro" id="IPR032466">
    <property type="entry name" value="Metal_Hydrolase"/>
</dbReference>
<feature type="binding site" evidence="8">
    <location>
        <position position="251"/>
    </location>
    <ligand>
        <name>Zn(2+)</name>
        <dbReference type="ChEBI" id="CHEBI:29105"/>
    </ligand>
</feature>
<comment type="cofactor">
    <cofactor evidence="8">
        <name>a divalent metal cation</name>
        <dbReference type="ChEBI" id="CHEBI:60240"/>
    </cofactor>
    <text evidence="8">Binds 1 divalent metal cation per subunit.</text>
</comment>
<dbReference type="InterPro" id="IPR011059">
    <property type="entry name" value="Metal-dep_hydrolase_composite"/>
</dbReference>
<keyword evidence="2 8" id="KW-0479">Metal-binding</keyword>
<evidence type="ECO:0000313" key="11">
    <source>
        <dbReference type="EMBL" id="MUN07130.1"/>
    </source>
</evidence>
<evidence type="ECO:0000256" key="9">
    <source>
        <dbReference type="SAM" id="MobiDB-lite"/>
    </source>
</evidence>
<feature type="binding site" evidence="8">
    <location>
        <position position="164"/>
    </location>
    <ligand>
        <name>Zn(2+)</name>
        <dbReference type="ChEBI" id="CHEBI:29105"/>
    </ligand>
</feature>
<keyword evidence="4 5" id="KW-0119">Carbohydrate metabolism</keyword>
<accession>A0A7C9LEJ3</accession>
<dbReference type="CDD" id="cd00854">
    <property type="entry name" value="NagA"/>
    <property type="match status" value="1"/>
</dbReference>
<evidence type="ECO:0000256" key="3">
    <source>
        <dbReference type="ARBA" id="ARBA00022801"/>
    </source>
</evidence>
<keyword evidence="12" id="KW-1185">Reference proteome</keyword>
<evidence type="ECO:0000256" key="7">
    <source>
        <dbReference type="PIRSR" id="PIRSR038994-2"/>
    </source>
</evidence>
<evidence type="ECO:0000259" key="10">
    <source>
        <dbReference type="Pfam" id="PF01979"/>
    </source>
</evidence>
<evidence type="ECO:0000256" key="4">
    <source>
        <dbReference type="ARBA" id="ARBA00023277"/>
    </source>
</evidence>
<feature type="binding site" evidence="7">
    <location>
        <position position="175"/>
    </location>
    <ligand>
        <name>substrate</name>
    </ligand>
</feature>
<feature type="binding site" evidence="8">
    <location>
        <position position="230"/>
    </location>
    <ligand>
        <name>Zn(2+)</name>
        <dbReference type="ChEBI" id="CHEBI:29105"/>
    </ligand>
</feature>
<reference evidence="11 12" key="1">
    <citation type="submission" date="2019-11" db="EMBL/GenBank/DDBJ databases">
        <title>Agromyces kandeliae sp. nov., isolated from mangrove soil.</title>
        <authorList>
            <person name="Wang R."/>
        </authorList>
    </citation>
    <scope>NUCLEOTIDE SEQUENCE [LARGE SCALE GENOMIC DNA]</scope>
    <source>
        <strain evidence="11 12">JCM 11431</strain>
    </source>
</reference>
<dbReference type="GO" id="GO:0046872">
    <property type="term" value="F:metal ion binding"/>
    <property type="evidence" value="ECO:0007669"/>
    <property type="project" value="UniProtKB-KW"/>
</dbReference>
<dbReference type="EMBL" id="WODA01000016">
    <property type="protein sequence ID" value="MUN07130.1"/>
    <property type="molecule type" value="Genomic_DNA"/>
</dbReference>
<name>A0A7C9LEJ3_9MICO</name>
<feature type="compositionally biased region" description="Basic and acidic residues" evidence="9">
    <location>
        <begin position="1"/>
        <end position="12"/>
    </location>
</feature>
<dbReference type="Gene3D" id="2.30.40.10">
    <property type="entry name" value="Urease, subunit C, domain 1"/>
    <property type="match status" value="1"/>
</dbReference>
<gene>
    <name evidence="11" type="primary">nagA</name>
    <name evidence="11" type="ORF">GLX25_08360</name>
</gene>
<feature type="binding site" evidence="7">
    <location>
        <begin position="342"/>
        <end position="344"/>
    </location>
    <ligand>
        <name>substrate</name>
    </ligand>
</feature>